<reference evidence="2 3" key="1">
    <citation type="submission" date="2019-12" db="EMBL/GenBank/DDBJ databases">
        <title>Enteriobacteria Tanzani isolates_10434.</title>
        <authorList>
            <person name="Subbiah M."/>
            <person name="Call D."/>
        </authorList>
    </citation>
    <scope>NUCLEOTIDE SEQUENCE [LARGE SCALE GENOMIC DNA]</scope>
    <source>
        <strain evidence="2 3">10434wG3</strain>
    </source>
</reference>
<comment type="caution">
    <text evidence="1">The sequence shown here is derived from an EMBL/GenBank/DDBJ whole genome shotgun (WGS) entry which is preliminary data.</text>
</comment>
<dbReference type="EMBL" id="WTRN01001480">
    <property type="protein sequence ID" value="MWT88351.1"/>
    <property type="molecule type" value="Genomic_DNA"/>
</dbReference>
<dbReference type="AlphaFoldDB" id="A0A6D0F3T0"/>
<evidence type="ECO:0000313" key="2">
    <source>
        <dbReference type="EMBL" id="MXJ14024.1"/>
    </source>
</evidence>
<reference evidence="1 4" key="2">
    <citation type="submission" date="2019-12" db="EMBL/GenBank/DDBJ databases">
        <title>Enteriobacteria Tanzani isolates_8377-8380.</title>
        <authorList>
            <person name="Subbiah M."/>
            <person name="Call D."/>
        </authorList>
    </citation>
    <scope>NUCLEOTIDE SEQUENCE [LARGE SCALE GENOMIC DNA]</scope>
    <source>
        <strain evidence="1 4">8378wC7</strain>
    </source>
</reference>
<gene>
    <name evidence="1" type="ORF">GP954_25025</name>
    <name evidence="2" type="ORF">GRW24_37180</name>
</gene>
<accession>A0A6D0F3T0</accession>
<dbReference type="EMBL" id="WUIG01002257">
    <property type="protein sequence ID" value="MXJ14024.1"/>
    <property type="molecule type" value="Genomic_DNA"/>
</dbReference>
<organism evidence="1 4">
    <name type="scientific">Escherichia coli</name>
    <dbReference type="NCBI Taxonomy" id="562"/>
    <lineage>
        <taxon>Bacteria</taxon>
        <taxon>Pseudomonadati</taxon>
        <taxon>Pseudomonadota</taxon>
        <taxon>Gammaproteobacteria</taxon>
        <taxon>Enterobacterales</taxon>
        <taxon>Enterobacteriaceae</taxon>
        <taxon>Escherichia</taxon>
    </lineage>
</organism>
<dbReference type="Proteomes" id="UP000480485">
    <property type="component" value="Unassembled WGS sequence"/>
</dbReference>
<evidence type="ECO:0000313" key="1">
    <source>
        <dbReference type="EMBL" id="MWT88351.1"/>
    </source>
</evidence>
<dbReference type="Proteomes" id="UP000447081">
    <property type="component" value="Unassembled WGS sequence"/>
</dbReference>
<dbReference type="InterPro" id="IPR058229">
    <property type="entry name" value="YdhW-like"/>
</dbReference>
<proteinExistence type="predicted"/>
<protein>
    <submittedName>
        <fullName evidence="1">YdhW family putative oxidoreductase system protein</fullName>
    </submittedName>
</protein>
<feature type="non-terminal residue" evidence="1">
    <location>
        <position position="181"/>
    </location>
</feature>
<name>A0A6D0F3T0_ECOLX</name>
<evidence type="ECO:0000313" key="3">
    <source>
        <dbReference type="Proteomes" id="UP000447081"/>
    </source>
</evidence>
<dbReference type="NCBIfam" id="NF007411">
    <property type="entry name" value="PRK09947.1"/>
    <property type="match status" value="1"/>
</dbReference>
<evidence type="ECO:0000313" key="4">
    <source>
        <dbReference type="Proteomes" id="UP000480485"/>
    </source>
</evidence>
<sequence>MGEMNHRDELPLAKVSEVDEAKRQWLQGMRHPVDTVTEPEPAEILAEFIRQHSAAGQLVARAVFLSPPYSVAEEELSVLLESIKQNGDYADIACMTGSQDDYYYSTQAMSENYAAMSLQVVEQDICRAIAHAVRFECQTYPRPYKVAMLMQAPYYFQEAQIEAAIAAMDVAPEYADIRQVE</sequence>